<evidence type="ECO:0000313" key="1">
    <source>
        <dbReference type="EMBL" id="CAB4925345.1"/>
    </source>
</evidence>
<organism evidence="1">
    <name type="scientific">freshwater metagenome</name>
    <dbReference type="NCBI Taxonomy" id="449393"/>
    <lineage>
        <taxon>unclassified sequences</taxon>
        <taxon>metagenomes</taxon>
        <taxon>ecological metagenomes</taxon>
    </lineage>
</organism>
<reference evidence="1" key="1">
    <citation type="submission" date="2020-05" db="EMBL/GenBank/DDBJ databases">
        <authorList>
            <person name="Chiriac C."/>
            <person name="Salcher M."/>
            <person name="Ghai R."/>
            <person name="Kavagutti S V."/>
        </authorList>
    </citation>
    <scope>NUCLEOTIDE SEQUENCE</scope>
</reference>
<dbReference type="AlphaFoldDB" id="A0A6J7I3G6"/>
<dbReference type="EMBL" id="CAFBMZ010000035">
    <property type="protein sequence ID" value="CAB4925345.1"/>
    <property type="molecule type" value="Genomic_DNA"/>
</dbReference>
<accession>A0A6J7I3G6</accession>
<proteinExistence type="predicted"/>
<name>A0A6J7I3G6_9ZZZZ</name>
<sequence length="85" mass="9927">MELSLIRERWNDVLDALLVQDRITWLAYFDARLADFDGNVLTLDFSDSRKLGAAHEYTQTRLKQQQLLVATVQRVLHIDIEIVEL</sequence>
<gene>
    <name evidence="1" type="ORF">UFOPK3684_00643</name>
</gene>
<protein>
    <submittedName>
        <fullName evidence="1">Unannotated protein</fullName>
    </submittedName>
</protein>